<evidence type="ECO:0000313" key="2">
    <source>
        <dbReference type="Proteomes" id="UP001605918"/>
    </source>
</evidence>
<dbReference type="InterPro" id="IPR021733">
    <property type="entry name" value="DUF3304"/>
</dbReference>
<comment type="caution">
    <text evidence="1">The sequence shown here is derived from an EMBL/GenBank/DDBJ whole genome shotgun (WGS) entry which is preliminary data.</text>
</comment>
<protein>
    <submittedName>
        <fullName evidence="1">DUF3304 domain-containing protein</fullName>
    </submittedName>
</protein>
<keyword evidence="2" id="KW-1185">Reference proteome</keyword>
<evidence type="ECO:0000313" key="1">
    <source>
        <dbReference type="EMBL" id="MFG6204230.1"/>
    </source>
</evidence>
<dbReference type="RefSeq" id="WP_394504578.1">
    <property type="nucleotide sequence ID" value="NZ_JBIEIL010000003.1"/>
</dbReference>
<dbReference type="Pfam" id="PF11745">
    <property type="entry name" value="DUF3304"/>
    <property type="match status" value="1"/>
</dbReference>
<gene>
    <name evidence="1" type="ORF">ACGSLL_07645</name>
</gene>
<dbReference type="Proteomes" id="UP001605918">
    <property type="component" value="Unassembled WGS sequence"/>
</dbReference>
<sequence length="185" mass="20056">MNTIARGAVRGAMSSGLVCVWVLVGAAAISGCRGGPEMVSAPVTGYNHTSAEIMRFSINGAGGPRIPPNSGGGAEVCCGLLPVQWNPMLSAEIEWDKDPEPYGNVERDLFGQITKESRIRHALGYSHHTAKVRIPKYAEEVCALQVHFLPCDRVRVSTTCFLPEHPSYPDKAYFEVKETDKCPVP</sequence>
<proteinExistence type="predicted"/>
<organism evidence="1 2">
    <name type="scientific">Pseudomonas retamae</name>
    <dbReference type="NCBI Taxonomy" id="702110"/>
    <lineage>
        <taxon>Bacteria</taxon>
        <taxon>Pseudomonadati</taxon>
        <taxon>Pseudomonadota</taxon>
        <taxon>Gammaproteobacteria</taxon>
        <taxon>Pseudomonadales</taxon>
        <taxon>Pseudomonadaceae</taxon>
        <taxon>Pseudomonas</taxon>
    </lineage>
</organism>
<dbReference type="PROSITE" id="PS51257">
    <property type="entry name" value="PROKAR_LIPOPROTEIN"/>
    <property type="match status" value="1"/>
</dbReference>
<reference evidence="1 2" key="1">
    <citation type="submission" date="2024-10" db="EMBL/GenBank/DDBJ databases">
        <title>Whole genome of Pseudomonas sp Strain RB5.</title>
        <authorList>
            <person name="Selami N."/>
        </authorList>
    </citation>
    <scope>NUCLEOTIDE SEQUENCE [LARGE SCALE GENOMIC DNA]</scope>
    <source>
        <strain evidence="1 2">RB5</strain>
    </source>
</reference>
<name>A0ABW7D830_9PSED</name>
<accession>A0ABW7D830</accession>
<dbReference type="EMBL" id="JBIEIL010000003">
    <property type="protein sequence ID" value="MFG6204230.1"/>
    <property type="molecule type" value="Genomic_DNA"/>
</dbReference>